<dbReference type="InterPro" id="IPR043128">
    <property type="entry name" value="Rev_trsase/Diguanyl_cyclase"/>
</dbReference>
<dbReference type="InterPro" id="IPR050951">
    <property type="entry name" value="Retrovirus_Pol_polyprotein"/>
</dbReference>
<accession>A0A6L2M2E1</accession>
<keyword evidence="6 8" id="KW-0695">RNA-directed DNA polymerase</keyword>
<gene>
    <name evidence="8" type="ORF">Tci_040164</name>
</gene>
<evidence type="ECO:0000256" key="4">
    <source>
        <dbReference type="ARBA" id="ARBA00022759"/>
    </source>
</evidence>
<evidence type="ECO:0000256" key="1">
    <source>
        <dbReference type="ARBA" id="ARBA00022679"/>
    </source>
</evidence>
<evidence type="ECO:0000313" key="8">
    <source>
        <dbReference type="EMBL" id="GEU68186.1"/>
    </source>
</evidence>
<dbReference type="Gene3D" id="3.30.70.270">
    <property type="match status" value="1"/>
</dbReference>
<sequence>MEHQFHAKASKCLFGATSIPFLGHIISDKGVQADPKKLVAIQQWPTPSSFTHLRAFLGLTGYYRRFVPNYANIASSLTDTLKQSSFTWNVSASEAFNNLKQAMSQLLTIALPKFLKPFDVTTDASGVVVGAVLSQKDKPILFFSKKLCEKMLANSTYIRELYAITEAIKKWRQYLLGRKFRVYTDHHSLKHLLTQTVQTPEQHKWLTKLMGYDFELHYKPGKNNRVADALSRPDQARFMAVSTPTAEWLHELRNYYTTTQAGQKCSNKYQKMPCRFTLNMTD</sequence>
<keyword evidence="2" id="KW-0548">Nucleotidyltransferase</keyword>
<reference evidence="8" key="1">
    <citation type="journal article" date="2019" name="Sci. Rep.">
        <title>Draft genome of Tanacetum cinerariifolium, the natural source of mosquito coil.</title>
        <authorList>
            <person name="Yamashiro T."/>
            <person name="Shiraishi A."/>
            <person name="Satake H."/>
            <person name="Nakayama K."/>
        </authorList>
    </citation>
    <scope>NUCLEOTIDE SEQUENCE</scope>
</reference>
<keyword evidence="4" id="KW-0255">Endonuclease</keyword>
<keyword evidence="1" id="KW-0808">Transferase</keyword>
<keyword evidence="3" id="KW-0540">Nuclease</keyword>
<dbReference type="FunFam" id="3.30.70.270:FF:000020">
    <property type="entry name" value="Transposon Tf2-6 polyprotein-like Protein"/>
    <property type="match status" value="1"/>
</dbReference>
<name>A0A6L2M2E1_TANCI</name>
<comment type="caution">
    <text evidence="8">The sequence shown here is derived from an EMBL/GenBank/DDBJ whole genome shotgun (WGS) entry which is preliminary data.</text>
</comment>
<evidence type="ECO:0000259" key="7">
    <source>
        <dbReference type="Pfam" id="PF17917"/>
    </source>
</evidence>
<dbReference type="GO" id="GO:0016787">
    <property type="term" value="F:hydrolase activity"/>
    <property type="evidence" value="ECO:0007669"/>
    <property type="project" value="UniProtKB-KW"/>
</dbReference>
<dbReference type="GO" id="GO:0004519">
    <property type="term" value="F:endonuclease activity"/>
    <property type="evidence" value="ECO:0007669"/>
    <property type="project" value="UniProtKB-KW"/>
</dbReference>
<dbReference type="InterPro" id="IPR043502">
    <property type="entry name" value="DNA/RNA_pol_sf"/>
</dbReference>
<evidence type="ECO:0000256" key="3">
    <source>
        <dbReference type="ARBA" id="ARBA00022722"/>
    </source>
</evidence>
<dbReference type="GO" id="GO:0003964">
    <property type="term" value="F:RNA-directed DNA polymerase activity"/>
    <property type="evidence" value="ECO:0007669"/>
    <property type="project" value="UniProtKB-KW"/>
</dbReference>
<keyword evidence="5" id="KW-0378">Hydrolase</keyword>
<feature type="domain" description="Reverse transcriptase RNase H-like" evidence="7">
    <location>
        <begin position="114"/>
        <end position="212"/>
    </location>
</feature>
<evidence type="ECO:0000256" key="2">
    <source>
        <dbReference type="ARBA" id="ARBA00022695"/>
    </source>
</evidence>
<dbReference type="EMBL" id="BKCJ010005701">
    <property type="protein sequence ID" value="GEU68186.1"/>
    <property type="molecule type" value="Genomic_DNA"/>
</dbReference>
<proteinExistence type="predicted"/>
<dbReference type="AlphaFoldDB" id="A0A6L2M2E1"/>
<dbReference type="SUPFAM" id="SSF56672">
    <property type="entry name" value="DNA/RNA polymerases"/>
    <property type="match status" value="1"/>
</dbReference>
<organism evidence="8">
    <name type="scientific">Tanacetum cinerariifolium</name>
    <name type="common">Dalmatian daisy</name>
    <name type="synonym">Chrysanthemum cinerariifolium</name>
    <dbReference type="NCBI Taxonomy" id="118510"/>
    <lineage>
        <taxon>Eukaryota</taxon>
        <taxon>Viridiplantae</taxon>
        <taxon>Streptophyta</taxon>
        <taxon>Embryophyta</taxon>
        <taxon>Tracheophyta</taxon>
        <taxon>Spermatophyta</taxon>
        <taxon>Magnoliopsida</taxon>
        <taxon>eudicotyledons</taxon>
        <taxon>Gunneridae</taxon>
        <taxon>Pentapetalae</taxon>
        <taxon>asterids</taxon>
        <taxon>campanulids</taxon>
        <taxon>Asterales</taxon>
        <taxon>Asteraceae</taxon>
        <taxon>Asteroideae</taxon>
        <taxon>Anthemideae</taxon>
        <taxon>Anthemidinae</taxon>
        <taxon>Tanacetum</taxon>
    </lineage>
</organism>
<evidence type="ECO:0000256" key="5">
    <source>
        <dbReference type="ARBA" id="ARBA00022801"/>
    </source>
</evidence>
<dbReference type="PANTHER" id="PTHR37984:SF5">
    <property type="entry name" value="PROTEIN NYNRIN-LIKE"/>
    <property type="match status" value="1"/>
</dbReference>
<dbReference type="InterPro" id="IPR041373">
    <property type="entry name" value="RT_RNaseH"/>
</dbReference>
<protein>
    <submittedName>
        <fullName evidence="8">Reverse transcriptase</fullName>
    </submittedName>
</protein>
<dbReference type="CDD" id="cd09274">
    <property type="entry name" value="RNase_HI_RT_Ty3"/>
    <property type="match status" value="1"/>
</dbReference>
<evidence type="ECO:0000256" key="6">
    <source>
        <dbReference type="ARBA" id="ARBA00022918"/>
    </source>
</evidence>
<dbReference type="Pfam" id="PF17917">
    <property type="entry name" value="RT_RNaseH"/>
    <property type="match status" value="1"/>
</dbReference>
<dbReference type="PANTHER" id="PTHR37984">
    <property type="entry name" value="PROTEIN CBG26694"/>
    <property type="match status" value="1"/>
</dbReference>